<evidence type="ECO:0000256" key="5">
    <source>
        <dbReference type="SAM" id="Phobius"/>
    </source>
</evidence>
<name>A0A1R1S2X6_9BACI</name>
<keyword evidence="3 5" id="KW-1133">Transmembrane helix</keyword>
<feature type="transmembrane region" description="Helical" evidence="5">
    <location>
        <begin position="130"/>
        <end position="152"/>
    </location>
</feature>
<gene>
    <name evidence="6" type="ORF">BW143_10880</name>
</gene>
<dbReference type="InterPro" id="IPR002657">
    <property type="entry name" value="BilAc:Na_symport/Acr3"/>
</dbReference>
<evidence type="ECO:0000256" key="4">
    <source>
        <dbReference type="ARBA" id="ARBA00023136"/>
    </source>
</evidence>
<accession>A0A1R1QL36</accession>
<feature type="transmembrane region" description="Helical" evidence="5">
    <location>
        <begin position="225"/>
        <end position="246"/>
    </location>
</feature>
<dbReference type="Proteomes" id="UP000187367">
    <property type="component" value="Unassembled WGS sequence"/>
</dbReference>
<dbReference type="AlphaFoldDB" id="A0A1R1S2X6"/>
<dbReference type="InterPro" id="IPR038770">
    <property type="entry name" value="Na+/solute_symporter_sf"/>
</dbReference>
<dbReference type="OrthoDB" id="1551454at2"/>
<feature type="transmembrane region" description="Helical" evidence="5">
    <location>
        <begin position="158"/>
        <end position="180"/>
    </location>
</feature>
<sequence>MLQSINKTLGKIMPLLTPISVVSGVLLSEHLHGFAAFVPWIFAFMTFAGSLGANFQSLKAAVVHPLPMLLALFVLHVFMPVLAWCTGHLVFNGDSFTITGLILGVVIPTGITSMIWAAMYKGNIGLTLSIILIDTILSPFIVPFSLSVLAGAQVEMDVAGMMKGLFGMVVIPSLLGMLVNQFSTPERTARLSANCAPFSKMGLAAVVAINSSVVAPYLKTVDLKFLTIALTVFLVAFTGYLTAWLLGRMLKRPQEEIVALIFTGGMRNISAGAVLATSFFPAKVAVPVVIGMLFQQILAALFGHLLARSELKKANHFDEKTSLPS</sequence>
<feature type="transmembrane region" description="Helical" evidence="5">
    <location>
        <begin position="34"/>
        <end position="55"/>
    </location>
</feature>
<keyword evidence="7" id="KW-1185">Reference proteome</keyword>
<reference evidence="6 7" key="1">
    <citation type="submission" date="2017-01" db="EMBL/GenBank/DDBJ databases">
        <title>Bacillus phylogenomics.</title>
        <authorList>
            <person name="Dunlap C."/>
        </authorList>
    </citation>
    <scope>NUCLEOTIDE SEQUENCE [LARGE SCALE GENOMIC DNA]</scope>
    <source>
        <strain evidence="6 7">NRRL B-41282</strain>
    </source>
</reference>
<evidence type="ECO:0000256" key="1">
    <source>
        <dbReference type="ARBA" id="ARBA00004141"/>
    </source>
</evidence>
<dbReference type="InterPro" id="IPR004710">
    <property type="entry name" value="Bilac:Na_transpt"/>
</dbReference>
<proteinExistence type="predicted"/>
<evidence type="ECO:0000256" key="2">
    <source>
        <dbReference type="ARBA" id="ARBA00022692"/>
    </source>
</evidence>
<feature type="transmembrane region" description="Helical" evidence="5">
    <location>
        <begin position="258"/>
        <end position="280"/>
    </location>
</feature>
<feature type="transmembrane region" description="Helical" evidence="5">
    <location>
        <begin position="96"/>
        <end position="118"/>
    </location>
</feature>
<feature type="transmembrane region" description="Helical" evidence="5">
    <location>
        <begin position="67"/>
        <end position="90"/>
    </location>
</feature>
<feature type="transmembrane region" description="Helical" evidence="5">
    <location>
        <begin position="286"/>
        <end position="307"/>
    </location>
</feature>
<dbReference type="RefSeq" id="WP_076757798.1">
    <property type="nucleotide sequence ID" value="NZ_JARMDZ010000004.1"/>
</dbReference>
<dbReference type="PANTHER" id="PTHR10361:SF28">
    <property type="entry name" value="P3 PROTEIN-RELATED"/>
    <property type="match status" value="1"/>
</dbReference>
<organism evidence="6 7">
    <name type="scientific">Bacillus swezeyi</name>
    <dbReference type="NCBI Taxonomy" id="1925020"/>
    <lineage>
        <taxon>Bacteria</taxon>
        <taxon>Bacillati</taxon>
        <taxon>Bacillota</taxon>
        <taxon>Bacilli</taxon>
        <taxon>Bacillales</taxon>
        <taxon>Bacillaceae</taxon>
        <taxon>Bacillus</taxon>
    </lineage>
</organism>
<comment type="subcellular location">
    <subcellularLocation>
        <location evidence="1">Membrane</location>
        <topology evidence="1">Multi-pass membrane protein</topology>
    </subcellularLocation>
</comment>
<feature type="transmembrane region" description="Helical" evidence="5">
    <location>
        <begin position="201"/>
        <end position="219"/>
    </location>
</feature>
<evidence type="ECO:0000313" key="7">
    <source>
        <dbReference type="Proteomes" id="UP000187367"/>
    </source>
</evidence>
<protein>
    <recommendedName>
        <fullName evidence="8">Bile acid:sodium symporter family protein</fullName>
    </recommendedName>
</protein>
<accession>A0A1R1S2X6</accession>
<dbReference type="Pfam" id="PF01758">
    <property type="entry name" value="SBF"/>
    <property type="match status" value="1"/>
</dbReference>
<comment type="caution">
    <text evidence="6">The sequence shown here is derived from an EMBL/GenBank/DDBJ whole genome shotgun (WGS) entry which is preliminary data.</text>
</comment>
<dbReference type="PANTHER" id="PTHR10361">
    <property type="entry name" value="SODIUM-BILE ACID COTRANSPORTER"/>
    <property type="match status" value="1"/>
</dbReference>
<keyword evidence="4 5" id="KW-0472">Membrane</keyword>
<dbReference type="Gene3D" id="1.20.1530.20">
    <property type="match status" value="1"/>
</dbReference>
<evidence type="ECO:0000256" key="3">
    <source>
        <dbReference type="ARBA" id="ARBA00022989"/>
    </source>
</evidence>
<evidence type="ECO:0008006" key="8">
    <source>
        <dbReference type="Google" id="ProtNLM"/>
    </source>
</evidence>
<evidence type="ECO:0000313" key="6">
    <source>
        <dbReference type="EMBL" id="OMI05357.1"/>
    </source>
</evidence>
<dbReference type="EMBL" id="MTJL01000019">
    <property type="protein sequence ID" value="OMI05357.1"/>
    <property type="molecule type" value="Genomic_DNA"/>
</dbReference>
<keyword evidence="2 5" id="KW-0812">Transmembrane</keyword>
<dbReference type="GO" id="GO:0016020">
    <property type="term" value="C:membrane"/>
    <property type="evidence" value="ECO:0007669"/>
    <property type="project" value="UniProtKB-SubCell"/>
</dbReference>